<proteinExistence type="predicted"/>
<evidence type="ECO:0000313" key="2">
    <source>
        <dbReference type="EnsemblMetazoa" id="XP_050518499.1"/>
    </source>
</evidence>
<dbReference type="EnsemblMetazoa" id="XM_050662542.1">
    <property type="protein sequence ID" value="XP_050518499.1"/>
    <property type="gene ID" value="LOC126892805"/>
</dbReference>
<dbReference type="AlphaFoldDB" id="A0A6P7FXU2"/>
<keyword evidence="1" id="KW-0732">Signal</keyword>
<organism evidence="4">
    <name type="scientific">Diabrotica virgifera virgifera</name>
    <name type="common">western corn rootworm</name>
    <dbReference type="NCBI Taxonomy" id="50390"/>
    <lineage>
        <taxon>Eukaryota</taxon>
        <taxon>Metazoa</taxon>
        <taxon>Ecdysozoa</taxon>
        <taxon>Arthropoda</taxon>
        <taxon>Hexapoda</taxon>
        <taxon>Insecta</taxon>
        <taxon>Pterygota</taxon>
        <taxon>Neoptera</taxon>
        <taxon>Endopterygota</taxon>
        <taxon>Coleoptera</taxon>
        <taxon>Polyphaga</taxon>
        <taxon>Cucujiformia</taxon>
        <taxon>Chrysomeloidea</taxon>
        <taxon>Chrysomelidae</taxon>
        <taxon>Galerucinae</taxon>
        <taxon>Diabroticina</taxon>
        <taxon>Diabroticites</taxon>
        <taxon>Diabrotica</taxon>
    </lineage>
</organism>
<dbReference type="Pfam" id="PF01395">
    <property type="entry name" value="PBP_GOBP"/>
    <property type="match status" value="1"/>
</dbReference>
<dbReference type="Proteomes" id="UP001652700">
    <property type="component" value="Unplaced"/>
</dbReference>
<dbReference type="FunCoup" id="A0A6P7FXU2">
    <property type="interactions" value="23"/>
</dbReference>
<dbReference type="SUPFAM" id="SSF47565">
    <property type="entry name" value="Insect pheromone/odorant-binding proteins"/>
    <property type="match status" value="1"/>
</dbReference>
<feature type="signal peptide" evidence="1">
    <location>
        <begin position="1"/>
        <end position="19"/>
    </location>
</feature>
<dbReference type="InParanoid" id="A0A6P7FXU2"/>
<dbReference type="CDD" id="cd23992">
    <property type="entry name" value="PBP_GOBP"/>
    <property type="match status" value="1"/>
</dbReference>
<name>A0A6P7FXU2_DIAVI</name>
<evidence type="ECO:0000313" key="3">
    <source>
        <dbReference type="Proteomes" id="UP001652700"/>
    </source>
</evidence>
<dbReference type="Gene3D" id="1.10.238.20">
    <property type="entry name" value="Pheromone/general odorant binding protein domain"/>
    <property type="match status" value="1"/>
</dbReference>
<gene>
    <name evidence="4" type="primary">LOC114335275</name>
</gene>
<accession>A0A6P7FXU2</accession>
<dbReference type="OrthoDB" id="6702328at2759"/>
<evidence type="ECO:0000256" key="1">
    <source>
        <dbReference type="SAM" id="SignalP"/>
    </source>
</evidence>
<evidence type="ECO:0000313" key="4">
    <source>
        <dbReference type="RefSeq" id="XP_028141291.1"/>
    </source>
</evidence>
<dbReference type="GO" id="GO:0005549">
    <property type="term" value="F:odorant binding"/>
    <property type="evidence" value="ECO:0007669"/>
    <property type="project" value="InterPro"/>
</dbReference>
<feature type="chain" id="PRO_5027695197" evidence="1">
    <location>
        <begin position="20"/>
        <end position="141"/>
    </location>
</feature>
<reference evidence="2" key="2">
    <citation type="submission" date="2025-05" db="UniProtKB">
        <authorList>
            <consortium name="EnsemblMetazoa"/>
        </authorList>
    </citation>
    <scope>IDENTIFICATION</scope>
</reference>
<dbReference type="RefSeq" id="XP_028141291.1">
    <property type="nucleotide sequence ID" value="XM_028285490.1"/>
</dbReference>
<sequence length="141" mass="16364">MNKIFLCFAVLCCVQQGFALLTPVSLGKHINKESKSLQANCKVLTGATQDQIDQVRQGNFNQGSNIKNYAACIYLQSRLMDKNFNFDVIMMDYFMPPKQDLYVEYLKCNLQWRNADLSFVDKLWNQIQCVYQHDPANFIFV</sequence>
<dbReference type="InterPro" id="IPR006170">
    <property type="entry name" value="PBP/GOBP"/>
</dbReference>
<protein>
    <submittedName>
        <fullName evidence="4">Uncharacterized protein LOC114335275</fullName>
    </submittedName>
</protein>
<dbReference type="InterPro" id="IPR036728">
    <property type="entry name" value="PBP_GOBP_sf"/>
</dbReference>
<keyword evidence="3" id="KW-1185">Reference proteome</keyword>
<reference evidence="4" key="1">
    <citation type="submission" date="2025-04" db="UniProtKB">
        <authorList>
            <consortium name="RefSeq"/>
        </authorList>
    </citation>
    <scope>IDENTIFICATION</scope>
    <source>
        <tissue evidence="4">Whole insect</tissue>
    </source>
</reference>